<evidence type="ECO:0000256" key="8">
    <source>
        <dbReference type="SAM" id="SignalP"/>
    </source>
</evidence>
<feature type="chain" id="PRO_5046917807" evidence="8">
    <location>
        <begin position="20"/>
        <end position="1025"/>
    </location>
</feature>
<evidence type="ECO:0000256" key="2">
    <source>
        <dbReference type="ARBA" id="ARBA00022448"/>
    </source>
</evidence>
<organism evidence="10 11">
    <name type="scientific">Zobellia uliginosa</name>
    <dbReference type="NCBI Taxonomy" id="143224"/>
    <lineage>
        <taxon>Bacteria</taxon>
        <taxon>Pseudomonadati</taxon>
        <taxon>Bacteroidota</taxon>
        <taxon>Flavobacteriia</taxon>
        <taxon>Flavobacteriales</taxon>
        <taxon>Flavobacteriaceae</taxon>
        <taxon>Zobellia</taxon>
    </lineage>
</organism>
<dbReference type="InterPro" id="IPR037066">
    <property type="entry name" value="Plug_dom_sf"/>
</dbReference>
<dbReference type="InterPro" id="IPR012910">
    <property type="entry name" value="Plug_dom"/>
</dbReference>
<dbReference type="RefSeq" id="WP_076455975.1">
    <property type="nucleotide sequence ID" value="NZ_FTOB01000004.1"/>
</dbReference>
<reference evidence="10 11" key="1">
    <citation type="submission" date="2017-01" db="EMBL/GenBank/DDBJ databases">
        <authorList>
            <person name="Varghese N."/>
            <person name="Submissions S."/>
        </authorList>
    </citation>
    <scope>NUCLEOTIDE SEQUENCE [LARGE SCALE GENOMIC DNA]</scope>
    <source>
        <strain evidence="10 11">DSM 2061</strain>
    </source>
</reference>
<keyword evidence="5 7" id="KW-0472">Membrane</keyword>
<dbReference type="InterPro" id="IPR036942">
    <property type="entry name" value="Beta-barrel_TonB_sf"/>
</dbReference>
<dbReference type="SUPFAM" id="SSF49464">
    <property type="entry name" value="Carboxypeptidase regulatory domain-like"/>
    <property type="match status" value="1"/>
</dbReference>
<dbReference type="InterPro" id="IPR023997">
    <property type="entry name" value="TonB-dep_OMP_SusC/RagA_CS"/>
</dbReference>
<dbReference type="InterPro" id="IPR039426">
    <property type="entry name" value="TonB-dep_rcpt-like"/>
</dbReference>
<dbReference type="InterPro" id="IPR018247">
    <property type="entry name" value="EF_Hand_1_Ca_BS"/>
</dbReference>
<comment type="similarity">
    <text evidence="7">Belongs to the TonB-dependent receptor family.</text>
</comment>
<proteinExistence type="inferred from homology"/>
<accession>A0ABY1L063</accession>
<comment type="subcellular location">
    <subcellularLocation>
        <location evidence="1 7">Cell outer membrane</location>
        <topology evidence="1 7">Multi-pass membrane protein</topology>
    </subcellularLocation>
</comment>
<dbReference type="EMBL" id="FTOB01000004">
    <property type="protein sequence ID" value="SIS86420.1"/>
    <property type="molecule type" value="Genomic_DNA"/>
</dbReference>
<evidence type="ECO:0000256" key="5">
    <source>
        <dbReference type="ARBA" id="ARBA00023136"/>
    </source>
</evidence>
<keyword evidence="2 7" id="KW-0813">Transport</keyword>
<dbReference type="Proteomes" id="UP000185728">
    <property type="component" value="Unassembled WGS sequence"/>
</dbReference>
<keyword evidence="8" id="KW-0732">Signal</keyword>
<dbReference type="NCBIfam" id="TIGR04056">
    <property type="entry name" value="OMP_RagA_SusC"/>
    <property type="match status" value="1"/>
</dbReference>
<evidence type="ECO:0000256" key="3">
    <source>
        <dbReference type="ARBA" id="ARBA00022452"/>
    </source>
</evidence>
<dbReference type="InterPro" id="IPR023996">
    <property type="entry name" value="TonB-dep_OMP_SusC/RagA"/>
</dbReference>
<dbReference type="Pfam" id="PF07715">
    <property type="entry name" value="Plug"/>
    <property type="match status" value="1"/>
</dbReference>
<keyword evidence="11" id="KW-1185">Reference proteome</keyword>
<evidence type="ECO:0000313" key="10">
    <source>
        <dbReference type="EMBL" id="SIS86420.1"/>
    </source>
</evidence>
<feature type="signal peptide" evidence="8">
    <location>
        <begin position="1"/>
        <end position="19"/>
    </location>
</feature>
<feature type="domain" description="TonB-dependent receptor plug" evidence="9">
    <location>
        <begin position="113"/>
        <end position="227"/>
    </location>
</feature>
<protein>
    <submittedName>
        <fullName evidence="10">TonB-linked outer membrane protein, SusC/RagA family</fullName>
    </submittedName>
</protein>
<dbReference type="NCBIfam" id="TIGR04057">
    <property type="entry name" value="SusC_RagA_signa"/>
    <property type="match status" value="1"/>
</dbReference>
<dbReference type="Gene3D" id="2.60.40.1120">
    <property type="entry name" value="Carboxypeptidase-like, regulatory domain"/>
    <property type="match status" value="1"/>
</dbReference>
<gene>
    <name evidence="10" type="ORF">SAMN05421766_104471</name>
</gene>
<dbReference type="PROSITE" id="PS00018">
    <property type="entry name" value="EF_HAND_1"/>
    <property type="match status" value="1"/>
</dbReference>
<dbReference type="Pfam" id="PF13715">
    <property type="entry name" value="CarbopepD_reg_2"/>
    <property type="match status" value="1"/>
</dbReference>
<evidence type="ECO:0000256" key="4">
    <source>
        <dbReference type="ARBA" id="ARBA00022692"/>
    </source>
</evidence>
<evidence type="ECO:0000256" key="1">
    <source>
        <dbReference type="ARBA" id="ARBA00004571"/>
    </source>
</evidence>
<dbReference type="Gene3D" id="2.170.130.10">
    <property type="entry name" value="TonB-dependent receptor, plug domain"/>
    <property type="match status" value="1"/>
</dbReference>
<keyword evidence="4 7" id="KW-0812">Transmembrane</keyword>
<dbReference type="InterPro" id="IPR008969">
    <property type="entry name" value="CarboxyPept-like_regulatory"/>
</dbReference>
<evidence type="ECO:0000259" key="9">
    <source>
        <dbReference type="Pfam" id="PF07715"/>
    </source>
</evidence>
<evidence type="ECO:0000313" key="11">
    <source>
        <dbReference type="Proteomes" id="UP000185728"/>
    </source>
</evidence>
<sequence>MKQKLFLYLFIIAPMCLFAQGGISGSITSAEDGAPLPGANILEKGTSNGTQADFDGNFSMEVSSSDAVLVISYIGFTSQEIAVGVQTHFNISLEESASALDEVVLVGYGTQKKANVTGAVSTIKVDRLANMSLGAIDQKLGAQVAGVQVRQISGAPGSGAVVNIRGAGSIGAGDDPLYIVDGFPLVAGSDKSFNPLNTINPDDIESLTVLKDASSTAIYGSRGANGVVLITTKSAKNGKSSIEFTAYGGLQQVSQKFFPQMMNATEFAQFQLEKAQDFWVDEGNDLSTFDINTLDPIYRNPASNGEGVNWLKEITRVAPMQNYNLTITNGTKKVRSVISASYFNQEGTILGTDFERFSFRSNLETDLTDKIKVGLNIVPTLTKQNSRPTEGHNGNSIITQTFITPPFGPIYNPDGSYNPNIQVGGPFSDRVGGTFQFANPVNRLKNLVDETKGVSLLINAYVDAEIFEGLRFKTTFNVSHNNSNRDQYFPSAVGNYRDPAPSIPSGQFQKNTLNNFLNENTLSYTKSFNKHNIELLAGFSSQQERFERSTILASNYPLNDDIITPNAAATVESSELVDKWTLVSYFGRLNYNFDGRYLIGATIRRDGSSRFGENNRWGLFPSASLGWRVSEESFFPEDGFVSGLKLRASYGLTGNNAIGNYTAISSVITDDYVFGGVLAPGKRQSSLANVDLGWESSKQFNAGIDLELLKGRFFISPEIYVIDTEDMLQGIDIPASSGFSSIQENIGKVRNKGLELTLTGRILTGKLRWNSDFNISFNKNEVLDLGNKSEIIIGWPHKTITKTGQPLGLFYAYNFLGLYENQAQLDEASAPNSTIGTPRFEDVNGDGAINSSDFTVVGSPHADYNWAMTNTFNYGDFDFSFQLAGSQGGEVLDIYRRHTQLSVGFWNLEKDVATRYRPSNASFDTNYGRVTSPYDFTNQDISSLFVQDASYVSIRNITLGYTLNTEYLKSFRLYFSAQNPFVFTKYKNGHPETAGFGETSSLQQGINYGGYPLPQIFTIGLNFKL</sequence>
<keyword evidence="6 7" id="KW-0998">Cell outer membrane</keyword>
<keyword evidence="3 7" id="KW-1134">Transmembrane beta strand</keyword>
<evidence type="ECO:0000256" key="7">
    <source>
        <dbReference type="PROSITE-ProRule" id="PRU01360"/>
    </source>
</evidence>
<comment type="caution">
    <text evidence="10">The sequence shown here is derived from an EMBL/GenBank/DDBJ whole genome shotgun (WGS) entry which is preliminary data.</text>
</comment>
<dbReference type="Gene3D" id="2.40.170.20">
    <property type="entry name" value="TonB-dependent receptor, beta-barrel domain"/>
    <property type="match status" value="1"/>
</dbReference>
<name>A0ABY1L063_9FLAO</name>
<dbReference type="SUPFAM" id="SSF56935">
    <property type="entry name" value="Porins"/>
    <property type="match status" value="1"/>
</dbReference>
<evidence type="ECO:0000256" key="6">
    <source>
        <dbReference type="ARBA" id="ARBA00023237"/>
    </source>
</evidence>
<dbReference type="PROSITE" id="PS52016">
    <property type="entry name" value="TONB_DEPENDENT_REC_3"/>
    <property type="match status" value="1"/>
</dbReference>